<dbReference type="InterPro" id="IPR000847">
    <property type="entry name" value="LysR_HTH_N"/>
</dbReference>
<dbReference type="InterPro" id="IPR036388">
    <property type="entry name" value="WH-like_DNA-bd_sf"/>
</dbReference>
<dbReference type="Gene3D" id="1.10.10.10">
    <property type="entry name" value="Winged helix-like DNA-binding domain superfamily/Winged helix DNA-binding domain"/>
    <property type="match status" value="1"/>
</dbReference>
<keyword evidence="2" id="KW-0805">Transcription regulation</keyword>
<organism evidence="6 7">
    <name type="scientific">Pseudomonas parafulva</name>
    <dbReference type="NCBI Taxonomy" id="157782"/>
    <lineage>
        <taxon>Bacteria</taxon>
        <taxon>Pseudomonadati</taxon>
        <taxon>Pseudomonadota</taxon>
        <taxon>Gammaproteobacteria</taxon>
        <taxon>Pseudomonadales</taxon>
        <taxon>Pseudomonadaceae</taxon>
        <taxon>Pseudomonas</taxon>
    </lineage>
</organism>
<dbReference type="Gene3D" id="3.40.190.290">
    <property type="match status" value="1"/>
</dbReference>
<comment type="similarity">
    <text evidence="1">Belongs to the LysR transcriptional regulatory family.</text>
</comment>
<feature type="domain" description="HTH lysR-type" evidence="5">
    <location>
        <begin position="3"/>
        <end position="60"/>
    </location>
</feature>
<dbReference type="PANTHER" id="PTHR30419:SF2">
    <property type="entry name" value="LYSR FAMILY TRANSCRIPTIONAL REGULATOR"/>
    <property type="match status" value="1"/>
</dbReference>
<dbReference type="Proteomes" id="UP000258127">
    <property type="component" value="Chromosome"/>
</dbReference>
<accession>A0AAI8PBM8</accession>
<evidence type="ECO:0000256" key="4">
    <source>
        <dbReference type="ARBA" id="ARBA00023163"/>
    </source>
</evidence>
<protein>
    <submittedName>
        <fullName evidence="6">LysR family transcriptional regulator</fullName>
    </submittedName>
</protein>
<keyword evidence="4" id="KW-0804">Transcription</keyword>
<dbReference type="SUPFAM" id="SSF53850">
    <property type="entry name" value="Periplasmic binding protein-like II"/>
    <property type="match status" value="1"/>
</dbReference>
<keyword evidence="3" id="KW-0238">DNA-binding</keyword>
<gene>
    <name evidence="6" type="ORF">DZC75_11430</name>
</gene>
<dbReference type="Pfam" id="PF03466">
    <property type="entry name" value="LysR_substrate"/>
    <property type="match status" value="1"/>
</dbReference>
<dbReference type="InterPro" id="IPR036390">
    <property type="entry name" value="WH_DNA-bd_sf"/>
</dbReference>
<dbReference type="GO" id="GO:0003700">
    <property type="term" value="F:DNA-binding transcription factor activity"/>
    <property type="evidence" value="ECO:0007669"/>
    <property type="project" value="InterPro"/>
</dbReference>
<dbReference type="InterPro" id="IPR005119">
    <property type="entry name" value="LysR_subst-bd"/>
</dbReference>
<dbReference type="AlphaFoldDB" id="A0AAI8PBM8"/>
<dbReference type="GO" id="GO:0005829">
    <property type="term" value="C:cytosol"/>
    <property type="evidence" value="ECO:0007669"/>
    <property type="project" value="TreeGrafter"/>
</dbReference>
<evidence type="ECO:0000256" key="1">
    <source>
        <dbReference type="ARBA" id="ARBA00009437"/>
    </source>
</evidence>
<dbReference type="PANTHER" id="PTHR30419">
    <property type="entry name" value="HTH-TYPE TRANSCRIPTIONAL REGULATOR YBHD"/>
    <property type="match status" value="1"/>
</dbReference>
<dbReference type="Pfam" id="PF00126">
    <property type="entry name" value="HTH_1"/>
    <property type="match status" value="1"/>
</dbReference>
<dbReference type="CDD" id="cd08421">
    <property type="entry name" value="PBP2_LTTR_like_1"/>
    <property type="match status" value="1"/>
</dbReference>
<name>A0AAI8PBM8_9PSED</name>
<dbReference type="SUPFAM" id="SSF46785">
    <property type="entry name" value="Winged helix' DNA-binding domain"/>
    <property type="match status" value="1"/>
</dbReference>
<dbReference type="RefSeq" id="WP_116888345.1">
    <property type="nucleotide sequence ID" value="NZ_CP031641.1"/>
</dbReference>
<evidence type="ECO:0000313" key="6">
    <source>
        <dbReference type="EMBL" id="AXO88576.1"/>
    </source>
</evidence>
<keyword evidence="7" id="KW-1185">Reference proteome</keyword>
<reference evidence="6 7" key="1">
    <citation type="submission" date="2018-08" db="EMBL/GenBank/DDBJ databases">
        <authorList>
            <person name="Lee Y."/>
            <person name="Kakembo D."/>
        </authorList>
    </citation>
    <scope>NUCLEOTIDE SEQUENCE [LARGE SCALE GENOMIC DNA]</scope>
    <source>
        <strain evidence="6 7">JBCS1880</strain>
    </source>
</reference>
<dbReference type="EMBL" id="CP031641">
    <property type="protein sequence ID" value="AXO88576.1"/>
    <property type="molecule type" value="Genomic_DNA"/>
</dbReference>
<evidence type="ECO:0000256" key="3">
    <source>
        <dbReference type="ARBA" id="ARBA00023125"/>
    </source>
</evidence>
<proteinExistence type="inferred from homology"/>
<evidence type="ECO:0000259" key="5">
    <source>
        <dbReference type="PROSITE" id="PS50931"/>
    </source>
</evidence>
<evidence type="ECO:0000256" key="2">
    <source>
        <dbReference type="ARBA" id="ARBA00023015"/>
    </source>
</evidence>
<dbReference type="InterPro" id="IPR050950">
    <property type="entry name" value="HTH-type_LysR_regulators"/>
</dbReference>
<evidence type="ECO:0000313" key="7">
    <source>
        <dbReference type="Proteomes" id="UP000258127"/>
    </source>
</evidence>
<dbReference type="GO" id="GO:0003677">
    <property type="term" value="F:DNA binding"/>
    <property type="evidence" value="ECO:0007669"/>
    <property type="project" value="UniProtKB-KW"/>
</dbReference>
<dbReference type="PROSITE" id="PS50931">
    <property type="entry name" value="HTH_LYSR"/>
    <property type="match status" value="1"/>
</dbReference>
<sequence length="296" mass="32260">MRFDLADLRLFLCVLDAGSITQGALSANLALASASERLRSMEVDAGVALLERHSRGVTATQAGEAVAHHARLILQQQAILKGELRGFASGAHGTLALYANTAALTHFLPPRLADWLADRPHLHMDLRERTSAEIVQGVTAGLIEAGIVSDSSNAADLCVRPIARDHLVLIVPATHPLATRKAVHFFEVVNEIFVGLASGNALQDHLEDQAKALGRRLTLRIQMKTFDGLCTMVNRGIGVAILPQCIAARHRRRHSYSTLAIEDEWARRQLCVVYREWLTLSPAMQSLLEHLGACAD</sequence>